<organism evidence="2 3">
    <name type="scientific">Tetrabaena socialis</name>
    <dbReference type="NCBI Taxonomy" id="47790"/>
    <lineage>
        <taxon>Eukaryota</taxon>
        <taxon>Viridiplantae</taxon>
        <taxon>Chlorophyta</taxon>
        <taxon>core chlorophytes</taxon>
        <taxon>Chlorophyceae</taxon>
        <taxon>CS clade</taxon>
        <taxon>Chlamydomonadales</taxon>
        <taxon>Tetrabaenaceae</taxon>
        <taxon>Tetrabaena</taxon>
    </lineage>
</organism>
<feature type="region of interest" description="Disordered" evidence="1">
    <location>
        <begin position="447"/>
        <end position="493"/>
    </location>
</feature>
<evidence type="ECO:0000313" key="2">
    <source>
        <dbReference type="EMBL" id="PNH04772.1"/>
    </source>
</evidence>
<feature type="region of interest" description="Disordered" evidence="1">
    <location>
        <begin position="782"/>
        <end position="806"/>
    </location>
</feature>
<reference evidence="2 3" key="1">
    <citation type="journal article" date="2017" name="Mol. Biol. Evol.">
        <title>The 4-celled Tetrabaena socialis nuclear genome reveals the essential components for genetic control of cell number at the origin of multicellularity in the volvocine lineage.</title>
        <authorList>
            <person name="Featherston J."/>
            <person name="Arakaki Y."/>
            <person name="Hanschen E.R."/>
            <person name="Ferris P.J."/>
            <person name="Michod R.E."/>
            <person name="Olson B.J.S.C."/>
            <person name="Nozaki H."/>
            <person name="Durand P.M."/>
        </authorList>
    </citation>
    <scope>NUCLEOTIDE SEQUENCE [LARGE SCALE GENOMIC DNA]</scope>
    <source>
        <strain evidence="2 3">NIES-571</strain>
    </source>
</reference>
<dbReference type="AlphaFoldDB" id="A0A2J7ZWZ2"/>
<evidence type="ECO:0000256" key="1">
    <source>
        <dbReference type="SAM" id="MobiDB-lite"/>
    </source>
</evidence>
<feature type="region of interest" description="Disordered" evidence="1">
    <location>
        <begin position="406"/>
        <end position="426"/>
    </location>
</feature>
<evidence type="ECO:0000313" key="3">
    <source>
        <dbReference type="Proteomes" id="UP000236333"/>
    </source>
</evidence>
<dbReference type="Proteomes" id="UP000236333">
    <property type="component" value="Unassembled WGS sequence"/>
</dbReference>
<comment type="caution">
    <text evidence="2">The sequence shown here is derived from an EMBL/GenBank/DDBJ whole genome shotgun (WGS) entry which is preliminary data.</text>
</comment>
<feature type="compositionally biased region" description="Low complexity" evidence="1">
    <location>
        <begin position="417"/>
        <end position="426"/>
    </location>
</feature>
<name>A0A2J7ZWZ2_9CHLO</name>
<keyword evidence="3" id="KW-1185">Reference proteome</keyword>
<sequence length="1123" mass="117959">MGSHSRGIELTAECAPANVPIDSEGNIRLSSEQLSAAMAATTGLAPSGTGSWVAAGHRLVRVVAYTPPAAIPASLFGGLSYCEASAVVEGPQAERGDVRVDAALQRPFPAGSACVERSPVVPCFGDGAKLWAEFSSAKVQHYSQLACRELAFFCYCHDPSFFRTAVLPSLQLRLPSYQCCLDAWMAGSRGRQLLSVWSAPHRYLALTPLERILLAWEEDSMEAQLLAPSAPLPRLARLAADMRSRLQRRAAGPGAAAAAEVSRRRFELALNGPGEGERDGGAGADRLQVEAAAFEDFQEWAEAGWFRQPPSAEPQDPDMLSPESDLWAALAEHLSRGGDLAPKHTQFMSSSAAANVAAPAFLPRRLDSAGWSFTDALLATAVLAITAAAPTVAYVRQTIMVAAGPGSAGPEATGESGRPPAGPQGAAGLASGFGRVVLLQRLLDPNMDPSELPRQPVSQLGGEGVEDADGVGDEGDEYEGAETSPGGDGVEIPPSSPLVAGRVYCYSITATNSSPSIIRIDIALQAPQGAVALGGRPALCVVPVELPPYGTHQLPLYYFYFPAVASVDGGGDREYDAYPAAASSRGRLLALAVGQWRSLKDVGRVAWRCGQDATFWRAALDALKRRHIWNEQIWSYAVLHRSPEALSELLSASSQLRAVLGPELNAAAEDAWKTLLRRMAAVAAAGRQPSTEDLLAAAYHLVLQDRPSEAQSLVGRIRDQIEQPMLLATPATEGRLQLCYLRAWLTLADPAATAPELRAAAAAVHGWYAAPTEAEPVACPGAAGQAGGAAPAGMGAVAGSSGGRAQRGPMLEPKWLSRLAELEAALEEAASIAAWDGGGSSGASQARSQSAVLVGLPQAAPRPGAAGHSRMLLQNSPDLRGVAVLEAEGVDTVVLNAYDLDLELLFSARPFDPTLGPNSNNAAGSMGNFALVRAPRSVTLDVKRLLGATAEDRSTFASIHGPAVTLLPPWMDQGGLFALSSGRINYFNYLSLVVPPGGSGGGGGAVLLEACGTAGGNGFLRSLLTIHRCDMRVHILEGQGVVKVSMLDGAQPVAGVYVKAYIKVDMGEDSPAEFHKDGYTDRRGFMDYWNLTRKPSAKVHTISLLVSHPQLGSTVLRVQPPAH</sequence>
<dbReference type="OrthoDB" id="536657at2759"/>
<proteinExistence type="predicted"/>
<feature type="compositionally biased region" description="Acidic residues" evidence="1">
    <location>
        <begin position="464"/>
        <end position="480"/>
    </location>
</feature>
<dbReference type="EMBL" id="PGGS01000361">
    <property type="protein sequence ID" value="PNH04772.1"/>
    <property type="molecule type" value="Genomic_DNA"/>
</dbReference>
<accession>A0A2J7ZWZ2</accession>
<protein>
    <submittedName>
        <fullName evidence="2">Actin-binding protein F</fullName>
    </submittedName>
</protein>
<gene>
    <name evidence="2" type="ORF">TSOC_009110</name>
</gene>